<dbReference type="InterPro" id="IPR013545">
    <property type="entry name" value="T2SS_protein-GspG_C"/>
</dbReference>
<evidence type="ECO:0000256" key="9">
    <source>
        <dbReference type="ARBA" id="ARBA00023136"/>
    </source>
</evidence>
<dbReference type="InterPro" id="IPR012902">
    <property type="entry name" value="N_methyl_site"/>
</dbReference>
<keyword evidence="4" id="KW-1003">Cell membrane</keyword>
<evidence type="ECO:0000256" key="3">
    <source>
        <dbReference type="ARBA" id="ARBA00020042"/>
    </source>
</evidence>
<evidence type="ECO:0000259" key="11">
    <source>
        <dbReference type="Pfam" id="PF08334"/>
    </source>
</evidence>
<protein>
    <recommendedName>
        <fullName evidence="3">Type II secretion system core protein G</fullName>
    </recommendedName>
</protein>
<evidence type="ECO:0000256" key="10">
    <source>
        <dbReference type="SAM" id="Phobius"/>
    </source>
</evidence>
<proteinExistence type="inferred from homology"/>
<dbReference type="RefSeq" id="WP_183441439.1">
    <property type="nucleotide sequence ID" value="NZ_JACHXD010000006.1"/>
</dbReference>
<comment type="caution">
    <text evidence="12">The sequence shown here is derived from an EMBL/GenBank/DDBJ whole genome shotgun (WGS) entry which is preliminary data.</text>
</comment>
<dbReference type="EMBL" id="JACHXD010000006">
    <property type="protein sequence ID" value="MBB3119631.1"/>
    <property type="molecule type" value="Genomic_DNA"/>
</dbReference>
<keyword evidence="5" id="KW-0488">Methylation</keyword>
<evidence type="ECO:0000256" key="6">
    <source>
        <dbReference type="ARBA" id="ARBA00022519"/>
    </source>
</evidence>
<dbReference type="Pfam" id="PF07963">
    <property type="entry name" value="N_methyl"/>
    <property type="match status" value="1"/>
</dbReference>
<feature type="domain" description="Type II secretion system protein GspG C-terminal" evidence="11">
    <location>
        <begin position="41"/>
        <end position="146"/>
    </location>
</feature>
<dbReference type="Proteomes" id="UP000541535">
    <property type="component" value="Unassembled WGS sequence"/>
</dbReference>
<keyword evidence="13" id="KW-1185">Reference proteome</keyword>
<dbReference type="Pfam" id="PF08334">
    <property type="entry name" value="T2SSG"/>
    <property type="match status" value="1"/>
</dbReference>
<organism evidence="12 13">
    <name type="scientific">Pseudoduganella violacea</name>
    <dbReference type="NCBI Taxonomy" id="1715466"/>
    <lineage>
        <taxon>Bacteria</taxon>
        <taxon>Pseudomonadati</taxon>
        <taxon>Pseudomonadota</taxon>
        <taxon>Betaproteobacteria</taxon>
        <taxon>Burkholderiales</taxon>
        <taxon>Oxalobacteraceae</taxon>
        <taxon>Telluria group</taxon>
        <taxon>Pseudoduganella</taxon>
    </lineage>
</organism>
<dbReference type="GO" id="GO:0015628">
    <property type="term" value="P:protein secretion by the type II secretion system"/>
    <property type="evidence" value="ECO:0007669"/>
    <property type="project" value="InterPro"/>
</dbReference>
<keyword evidence="9 10" id="KW-0472">Membrane</keyword>
<accession>A0A7W5FUF2</accession>
<name>A0A7W5FUF2_9BURK</name>
<sequence length="147" mass="15802">MLSLNTVGREKFGRARGFTLLELLVVIVIIGLLAAYVGPKYFSQLGKSEVTIAKAQIEAFEKSLDTFRLDVGRYPSTQEGLGALLNAPATAGTKWNGPYLKKGVPPDPWGRPYQYKAPGTKAEFEILSLGKDGQPGGEGDNADISSQ</sequence>
<dbReference type="InterPro" id="IPR010054">
    <property type="entry name" value="Type2_sec_GspG"/>
</dbReference>
<dbReference type="InterPro" id="IPR000983">
    <property type="entry name" value="Bac_GSPG_pilin"/>
</dbReference>
<gene>
    <name evidence="12" type="ORF">FHS03_002683</name>
</gene>
<evidence type="ECO:0000256" key="4">
    <source>
        <dbReference type="ARBA" id="ARBA00022475"/>
    </source>
</evidence>
<comment type="similarity">
    <text evidence="2">Belongs to the GSP G family.</text>
</comment>
<dbReference type="NCBIfam" id="TIGR01710">
    <property type="entry name" value="typeII_sec_gspG"/>
    <property type="match status" value="1"/>
</dbReference>
<evidence type="ECO:0000256" key="2">
    <source>
        <dbReference type="ARBA" id="ARBA00009984"/>
    </source>
</evidence>
<dbReference type="Gene3D" id="3.30.700.10">
    <property type="entry name" value="Glycoprotein, Type 4 Pilin"/>
    <property type="match status" value="1"/>
</dbReference>
<feature type="transmembrane region" description="Helical" evidence="10">
    <location>
        <begin position="20"/>
        <end position="38"/>
    </location>
</feature>
<keyword evidence="8 10" id="KW-1133">Transmembrane helix</keyword>
<dbReference type="GO" id="GO:0005886">
    <property type="term" value="C:plasma membrane"/>
    <property type="evidence" value="ECO:0007669"/>
    <property type="project" value="UniProtKB-SubCell"/>
</dbReference>
<dbReference type="GO" id="GO:0015627">
    <property type="term" value="C:type II protein secretion system complex"/>
    <property type="evidence" value="ECO:0007669"/>
    <property type="project" value="InterPro"/>
</dbReference>
<keyword evidence="6" id="KW-0997">Cell inner membrane</keyword>
<evidence type="ECO:0000256" key="1">
    <source>
        <dbReference type="ARBA" id="ARBA00004377"/>
    </source>
</evidence>
<evidence type="ECO:0000256" key="8">
    <source>
        <dbReference type="ARBA" id="ARBA00022989"/>
    </source>
</evidence>
<evidence type="ECO:0000256" key="5">
    <source>
        <dbReference type="ARBA" id="ARBA00022481"/>
    </source>
</evidence>
<dbReference type="InterPro" id="IPR045584">
    <property type="entry name" value="Pilin-like"/>
</dbReference>
<dbReference type="SUPFAM" id="SSF54523">
    <property type="entry name" value="Pili subunits"/>
    <property type="match status" value="1"/>
</dbReference>
<dbReference type="PRINTS" id="PR00813">
    <property type="entry name" value="BCTERIALGSPG"/>
</dbReference>
<reference evidence="12 13" key="1">
    <citation type="submission" date="2020-08" db="EMBL/GenBank/DDBJ databases">
        <title>Genomic Encyclopedia of Type Strains, Phase III (KMG-III): the genomes of soil and plant-associated and newly described type strains.</title>
        <authorList>
            <person name="Whitman W."/>
        </authorList>
    </citation>
    <scope>NUCLEOTIDE SEQUENCE [LARGE SCALE GENOMIC DNA]</scope>
    <source>
        <strain evidence="12 13">CECT 8897</strain>
    </source>
</reference>
<dbReference type="NCBIfam" id="TIGR02532">
    <property type="entry name" value="IV_pilin_GFxxxE"/>
    <property type="match status" value="1"/>
</dbReference>
<evidence type="ECO:0000313" key="12">
    <source>
        <dbReference type="EMBL" id="MBB3119631.1"/>
    </source>
</evidence>
<evidence type="ECO:0000256" key="7">
    <source>
        <dbReference type="ARBA" id="ARBA00022692"/>
    </source>
</evidence>
<comment type="subcellular location">
    <subcellularLocation>
        <location evidence="1">Cell inner membrane</location>
        <topology evidence="1">Single-pass membrane protein</topology>
    </subcellularLocation>
</comment>
<keyword evidence="7 10" id="KW-0812">Transmembrane</keyword>
<evidence type="ECO:0000313" key="13">
    <source>
        <dbReference type="Proteomes" id="UP000541535"/>
    </source>
</evidence>
<dbReference type="AlphaFoldDB" id="A0A7W5FUF2"/>